<feature type="coiled-coil region" evidence="2">
    <location>
        <begin position="111"/>
        <end position="169"/>
    </location>
</feature>
<keyword evidence="1 2" id="KW-0175">Coiled coil</keyword>
<dbReference type="Gene3D" id="2.40.50.100">
    <property type="match status" value="1"/>
</dbReference>
<reference evidence="4" key="1">
    <citation type="submission" date="2019-03" db="EMBL/GenBank/DDBJ databases">
        <title>Single cell metagenomics reveals metabolic interactions within the superorganism composed of flagellate Streblomastix strix and complex community of Bacteroidetes bacteria on its surface.</title>
        <authorList>
            <person name="Treitli S.C."/>
            <person name="Kolisko M."/>
            <person name="Husnik F."/>
            <person name="Keeling P."/>
            <person name="Hampl V."/>
        </authorList>
    </citation>
    <scope>NUCLEOTIDE SEQUENCE</scope>
    <source>
        <strain evidence="4">STM</strain>
    </source>
</reference>
<evidence type="ECO:0000259" key="3">
    <source>
        <dbReference type="Pfam" id="PF25917"/>
    </source>
</evidence>
<dbReference type="SUPFAM" id="SSF111369">
    <property type="entry name" value="HlyD-like secretion proteins"/>
    <property type="match status" value="1"/>
</dbReference>
<organism evidence="4">
    <name type="scientific">termite gut metagenome</name>
    <dbReference type="NCBI Taxonomy" id="433724"/>
    <lineage>
        <taxon>unclassified sequences</taxon>
        <taxon>metagenomes</taxon>
        <taxon>organismal metagenomes</taxon>
    </lineage>
</organism>
<dbReference type="InterPro" id="IPR058625">
    <property type="entry name" value="MdtA-like_BSH"/>
</dbReference>
<dbReference type="GO" id="GO:1990961">
    <property type="term" value="P:xenobiotic detoxification by transmembrane export across the plasma membrane"/>
    <property type="evidence" value="ECO:0007669"/>
    <property type="project" value="InterPro"/>
</dbReference>
<evidence type="ECO:0000256" key="2">
    <source>
        <dbReference type="SAM" id="Coils"/>
    </source>
</evidence>
<gene>
    <name evidence="4" type="ORF">EZS27_011201</name>
</gene>
<dbReference type="EMBL" id="SNRY01000421">
    <property type="protein sequence ID" value="KAA6340963.1"/>
    <property type="molecule type" value="Genomic_DNA"/>
</dbReference>
<sequence length="192" mass="21799">MNKNIRRSIFIFGGIIILAVSLRYSVFTKKETVPTVTAEKTIPQKRGNRTLNVNAMIIKKQFLTDEVEVRGRLLPDEEVDLSFETSGKITEINFKEGTFIKKGQLLAKVNDASLQAQLKRLEVQLKLAEDRVFRQDALLKKEAVSKEAYEQVQTDLETLRADIEMIKANIALTELYAPFDGAIGFFAHSFLF</sequence>
<dbReference type="GO" id="GO:1990195">
    <property type="term" value="C:macrolide transmembrane transporter complex"/>
    <property type="evidence" value="ECO:0007669"/>
    <property type="project" value="InterPro"/>
</dbReference>
<evidence type="ECO:0000256" key="1">
    <source>
        <dbReference type="ARBA" id="ARBA00023054"/>
    </source>
</evidence>
<dbReference type="Pfam" id="PF25917">
    <property type="entry name" value="BSH_RND"/>
    <property type="match status" value="1"/>
</dbReference>
<dbReference type="GO" id="GO:0030313">
    <property type="term" value="C:cell envelope"/>
    <property type="evidence" value="ECO:0007669"/>
    <property type="project" value="UniProtKB-SubCell"/>
</dbReference>
<accession>A0A5J4S6E6</accession>
<dbReference type="GO" id="GO:0019898">
    <property type="term" value="C:extrinsic component of membrane"/>
    <property type="evidence" value="ECO:0007669"/>
    <property type="project" value="InterPro"/>
</dbReference>
<evidence type="ECO:0000313" key="4">
    <source>
        <dbReference type="EMBL" id="KAA6340963.1"/>
    </source>
</evidence>
<comment type="caution">
    <text evidence="4">The sequence shown here is derived from an EMBL/GenBank/DDBJ whole genome shotgun (WGS) entry which is preliminary data.</text>
</comment>
<dbReference type="InterPro" id="IPR006143">
    <property type="entry name" value="RND_pump_MFP"/>
</dbReference>
<name>A0A5J4S6E6_9ZZZZ</name>
<protein>
    <submittedName>
        <fullName evidence="4">Toluene efflux pump periplasmic linker protein TtgG</fullName>
    </submittedName>
</protein>
<dbReference type="InterPro" id="IPR030190">
    <property type="entry name" value="MacA_alpha-hairpin_sf"/>
</dbReference>
<dbReference type="GO" id="GO:1990281">
    <property type="term" value="C:efflux pump complex"/>
    <property type="evidence" value="ECO:0007669"/>
    <property type="project" value="TreeGrafter"/>
</dbReference>
<dbReference type="PANTHER" id="PTHR30469:SF36">
    <property type="entry name" value="BLL3903 PROTEIN"/>
    <property type="match status" value="1"/>
</dbReference>
<proteinExistence type="predicted"/>
<dbReference type="GO" id="GO:0015562">
    <property type="term" value="F:efflux transmembrane transporter activity"/>
    <property type="evidence" value="ECO:0007669"/>
    <property type="project" value="TreeGrafter"/>
</dbReference>
<feature type="domain" description="Multidrug resistance protein MdtA-like barrel-sandwich hybrid" evidence="3">
    <location>
        <begin position="79"/>
        <end position="184"/>
    </location>
</feature>
<dbReference type="PANTHER" id="PTHR30469">
    <property type="entry name" value="MULTIDRUG RESISTANCE PROTEIN MDTA"/>
    <property type="match status" value="1"/>
</dbReference>
<dbReference type="Gene3D" id="6.10.140.1990">
    <property type="match status" value="1"/>
</dbReference>
<dbReference type="NCBIfam" id="TIGR01730">
    <property type="entry name" value="RND_mfp"/>
    <property type="match status" value="1"/>
</dbReference>
<dbReference type="AlphaFoldDB" id="A0A5J4S6E6"/>